<dbReference type="Gene3D" id="3.40.50.12780">
    <property type="entry name" value="N-terminal domain of ligase-like"/>
    <property type="match status" value="1"/>
</dbReference>
<dbReference type="Proteomes" id="UP000462014">
    <property type="component" value="Unassembled WGS sequence"/>
</dbReference>
<name>A0A7K1SUZ3_9SPHI</name>
<keyword evidence="2" id="KW-1185">Reference proteome</keyword>
<dbReference type="SUPFAM" id="SSF56801">
    <property type="entry name" value="Acetyl-CoA synthetase-like"/>
    <property type="match status" value="1"/>
</dbReference>
<sequence>MILPQQHTIFSIANEATFLENAIQIFRFQAENCEVYKRYLSYLKIHPEEIKTLEAIPFLPIEFFKTHIIISNNQNPEVTFTSSGTTGITTSRHLVTDVSWYQKSFRKGFELFYGDIKNYAFLALLPSYLERAGSSLIYMVEDLIAGTENPDSGFYLYNDEELYQKLTQLQQQKQPTVLIGVTFALLDFIEKHQLNFPELIIMETGGMKGRRKEMIREELHQTLCQGFGVPAIHSEYGMTELLSQAYSLSEGLFHCVPWMKVLIRDTNDPFTLLPNGKTGGINVIDLANINSCSFIATQDLGKMYENRSFEVLGRFDFSDIRGCNLLVG</sequence>
<dbReference type="InterPro" id="IPR042099">
    <property type="entry name" value="ANL_N_sf"/>
</dbReference>
<dbReference type="GO" id="GO:0016740">
    <property type="term" value="F:transferase activity"/>
    <property type="evidence" value="ECO:0007669"/>
    <property type="project" value="UniProtKB-KW"/>
</dbReference>
<comment type="caution">
    <text evidence="1">The sequence shown here is derived from an EMBL/GenBank/DDBJ whole genome shotgun (WGS) entry which is preliminary data.</text>
</comment>
<proteinExistence type="predicted"/>
<gene>
    <name evidence="1" type="ORF">GO621_06105</name>
</gene>
<dbReference type="AlphaFoldDB" id="A0A7K1SUZ3"/>
<evidence type="ECO:0000313" key="1">
    <source>
        <dbReference type="EMBL" id="MVN21104.1"/>
    </source>
</evidence>
<accession>A0A7K1SUZ3</accession>
<reference evidence="1 2" key="1">
    <citation type="submission" date="2019-12" db="EMBL/GenBank/DDBJ databases">
        <title>Mucilaginibacter sp. HMF7410 genome sequencing and assembly.</title>
        <authorList>
            <person name="Kang H."/>
            <person name="Cha I."/>
            <person name="Kim H."/>
            <person name="Joh K."/>
        </authorList>
    </citation>
    <scope>NUCLEOTIDE SEQUENCE [LARGE SCALE GENOMIC DNA]</scope>
    <source>
        <strain evidence="1 2">HMF7410</strain>
    </source>
</reference>
<protein>
    <submittedName>
        <fullName evidence="1">Acyl transferase</fullName>
    </submittedName>
</protein>
<organism evidence="1 2">
    <name type="scientific">Mucilaginibacter arboris</name>
    <dbReference type="NCBI Taxonomy" id="2682090"/>
    <lineage>
        <taxon>Bacteria</taxon>
        <taxon>Pseudomonadati</taxon>
        <taxon>Bacteroidota</taxon>
        <taxon>Sphingobacteriia</taxon>
        <taxon>Sphingobacteriales</taxon>
        <taxon>Sphingobacteriaceae</taxon>
        <taxon>Mucilaginibacter</taxon>
    </lineage>
</organism>
<dbReference type="RefSeq" id="WP_157565155.1">
    <property type="nucleotide sequence ID" value="NZ_WPIK01000004.1"/>
</dbReference>
<keyword evidence="1" id="KW-0808">Transferase</keyword>
<dbReference type="EMBL" id="WPIK01000004">
    <property type="protein sequence ID" value="MVN21104.1"/>
    <property type="molecule type" value="Genomic_DNA"/>
</dbReference>
<evidence type="ECO:0000313" key="2">
    <source>
        <dbReference type="Proteomes" id="UP000462014"/>
    </source>
</evidence>